<feature type="region of interest" description="Disordered" evidence="1">
    <location>
        <begin position="206"/>
        <end position="278"/>
    </location>
</feature>
<accession>A0AAI8VIM2</accession>
<gene>
    <name evidence="2" type="ORF">KHLLAP_LOCUS5769</name>
</gene>
<dbReference type="EMBL" id="CAUWAG010000007">
    <property type="protein sequence ID" value="CAJ2505301.1"/>
    <property type="molecule type" value="Genomic_DNA"/>
</dbReference>
<dbReference type="Proteomes" id="UP001295740">
    <property type="component" value="Unassembled WGS sequence"/>
</dbReference>
<reference evidence="2" key="1">
    <citation type="submission" date="2023-10" db="EMBL/GenBank/DDBJ databases">
        <authorList>
            <person name="Hackl T."/>
        </authorList>
    </citation>
    <scope>NUCLEOTIDE SEQUENCE</scope>
</reference>
<feature type="compositionally biased region" description="Acidic residues" evidence="1">
    <location>
        <begin position="212"/>
        <end position="239"/>
    </location>
</feature>
<sequence length="389" mass="42935">MPINDDGEITGKCLTAHCVAPAASSGRRHCGHCHTNLPLADFRYRIAGSPTNPERDNFRVCRGCHMASLARAPAVRRSFQESFRPSQAAATASPEPRAVVHPIREPEDAYPDYRDHLDPYHGLRRPIYGPEPYDGLNHDCDDDEHTLEGGGGWEATHDGEEGDGPDDYDGDPFSFLISRNQSGRIESGSEDDDDDDEALWEVYRRINIPEPYSDDDAEATNDAEEGDGPDEDDEDDDDNAALIADVFDFPPNSGSGQVESGPDAESDESSSSVGHVTTSPPVVDYVELAQYRLMHMAKKKSKQKPIVTLREALPDIPTEHCPDLVAFQSKIKPQDRGLPVVVVHLYSIPKKKNLPYDYYDYAIVMDPAHNNTADCKCASSKAVVLKVVW</sequence>
<proteinExistence type="predicted"/>
<feature type="compositionally biased region" description="Polar residues" evidence="1">
    <location>
        <begin position="269"/>
        <end position="278"/>
    </location>
</feature>
<feature type="compositionally biased region" description="Acidic residues" evidence="1">
    <location>
        <begin position="160"/>
        <end position="170"/>
    </location>
</feature>
<evidence type="ECO:0000256" key="1">
    <source>
        <dbReference type="SAM" id="MobiDB-lite"/>
    </source>
</evidence>
<comment type="caution">
    <text evidence="2">The sequence shown here is derived from an EMBL/GenBank/DDBJ whole genome shotgun (WGS) entry which is preliminary data.</text>
</comment>
<evidence type="ECO:0000313" key="2">
    <source>
        <dbReference type="EMBL" id="CAJ2505301.1"/>
    </source>
</evidence>
<name>A0AAI8VIM2_9PEZI</name>
<evidence type="ECO:0000313" key="3">
    <source>
        <dbReference type="Proteomes" id="UP001295740"/>
    </source>
</evidence>
<protein>
    <submittedName>
        <fullName evidence="2">Uu.00g126950.m01.CDS01</fullName>
    </submittedName>
</protein>
<dbReference type="AlphaFoldDB" id="A0AAI8VIM2"/>
<keyword evidence="3" id="KW-1185">Reference proteome</keyword>
<feature type="region of interest" description="Disordered" evidence="1">
    <location>
        <begin position="134"/>
        <end position="176"/>
    </location>
</feature>
<organism evidence="2 3">
    <name type="scientific">Anthostomella pinea</name>
    <dbReference type="NCBI Taxonomy" id="933095"/>
    <lineage>
        <taxon>Eukaryota</taxon>
        <taxon>Fungi</taxon>
        <taxon>Dikarya</taxon>
        <taxon>Ascomycota</taxon>
        <taxon>Pezizomycotina</taxon>
        <taxon>Sordariomycetes</taxon>
        <taxon>Xylariomycetidae</taxon>
        <taxon>Xylariales</taxon>
        <taxon>Xylariaceae</taxon>
        <taxon>Anthostomella</taxon>
    </lineage>
</organism>